<proteinExistence type="inferred from homology"/>
<evidence type="ECO:0000256" key="12">
    <source>
        <dbReference type="SAM" id="Phobius"/>
    </source>
</evidence>
<dbReference type="InterPro" id="IPR056168">
    <property type="entry name" value="TPR_IF140/IFT172/WDR19"/>
</dbReference>
<dbReference type="Proteomes" id="UP000479000">
    <property type="component" value="Unassembled WGS sequence"/>
</dbReference>
<dbReference type="Gene3D" id="2.10.25.10">
    <property type="entry name" value="Laminin"/>
    <property type="match status" value="3"/>
</dbReference>
<feature type="compositionally biased region" description="Basic and acidic residues" evidence="11">
    <location>
        <begin position="3369"/>
        <end position="3380"/>
    </location>
</feature>
<feature type="domain" description="Laminin G" evidence="13">
    <location>
        <begin position="2136"/>
        <end position="2340"/>
    </location>
</feature>
<accession>A0A6H5HG57</accession>
<evidence type="ECO:0000313" key="16">
    <source>
        <dbReference type="Proteomes" id="UP000479000"/>
    </source>
</evidence>
<keyword evidence="3" id="KW-0853">WD repeat</keyword>
<evidence type="ECO:0000256" key="2">
    <source>
        <dbReference type="ARBA" id="ARBA00022473"/>
    </source>
</evidence>
<evidence type="ECO:0000256" key="8">
    <source>
        <dbReference type="ARBA" id="ARBA00023273"/>
    </source>
</evidence>
<feature type="compositionally biased region" description="Low complexity" evidence="11">
    <location>
        <begin position="3207"/>
        <end position="3229"/>
    </location>
</feature>
<reference evidence="15 16" key="1">
    <citation type="submission" date="2020-02" db="EMBL/GenBank/DDBJ databases">
        <authorList>
            <person name="Ferguson B K."/>
        </authorList>
    </citation>
    <scope>NUCLEOTIDE SEQUENCE [LARGE SCALE GENOMIC DNA]</scope>
</reference>
<evidence type="ECO:0008006" key="17">
    <source>
        <dbReference type="Google" id="ProtNLM"/>
    </source>
</evidence>
<dbReference type="SUPFAM" id="SSF48452">
    <property type="entry name" value="TPR-like"/>
    <property type="match status" value="1"/>
</dbReference>
<evidence type="ECO:0000256" key="4">
    <source>
        <dbReference type="ARBA" id="ARBA00022737"/>
    </source>
</evidence>
<comment type="subcellular location">
    <subcellularLocation>
        <location evidence="1">Cell projection</location>
        <location evidence="1">Cilium</location>
    </subcellularLocation>
</comment>
<dbReference type="OrthoDB" id="5989513at2759"/>
<keyword evidence="12" id="KW-1133">Transmembrane helix</keyword>
<dbReference type="Pfam" id="PF00008">
    <property type="entry name" value="EGF"/>
    <property type="match status" value="1"/>
</dbReference>
<evidence type="ECO:0000256" key="11">
    <source>
        <dbReference type="SAM" id="MobiDB-lite"/>
    </source>
</evidence>
<feature type="transmembrane region" description="Helical" evidence="12">
    <location>
        <begin position="12"/>
        <end position="34"/>
    </location>
</feature>
<dbReference type="GO" id="GO:0005930">
    <property type="term" value="C:axoneme"/>
    <property type="evidence" value="ECO:0007669"/>
    <property type="project" value="TreeGrafter"/>
</dbReference>
<keyword evidence="8" id="KW-0966">Cell projection</keyword>
<gene>
    <name evidence="15" type="ORF">NTEN_LOCUS21114</name>
</gene>
<evidence type="ECO:0000256" key="9">
    <source>
        <dbReference type="ARBA" id="ARBA00038130"/>
    </source>
</evidence>
<evidence type="ECO:0000259" key="13">
    <source>
        <dbReference type="PROSITE" id="PS50025"/>
    </source>
</evidence>
<dbReference type="Gene3D" id="1.25.40.470">
    <property type="match status" value="2"/>
</dbReference>
<organism evidence="15 16">
    <name type="scientific">Nesidiocoris tenuis</name>
    <dbReference type="NCBI Taxonomy" id="355587"/>
    <lineage>
        <taxon>Eukaryota</taxon>
        <taxon>Metazoa</taxon>
        <taxon>Ecdysozoa</taxon>
        <taxon>Arthropoda</taxon>
        <taxon>Hexapoda</taxon>
        <taxon>Insecta</taxon>
        <taxon>Pterygota</taxon>
        <taxon>Neoptera</taxon>
        <taxon>Paraneoptera</taxon>
        <taxon>Hemiptera</taxon>
        <taxon>Heteroptera</taxon>
        <taxon>Panheteroptera</taxon>
        <taxon>Cimicomorpha</taxon>
        <taxon>Miridae</taxon>
        <taxon>Dicyphina</taxon>
        <taxon>Nesidiocoris</taxon>
    </lineage>
</organism>
<feature type="region of interest" description="Disordered" evidence="11">
    <location>
        <begin position="3190"/>
        <end position="3380"/>
    </location>
</feature>
<keyword evidence="10" id="KW-0245">EGF-like domain</keyword>
<dbReference type="Pfam" id="PF02210">
    <property type="entry name" value="Laminin_G_2"/>
    <property type="match status" value="6"/>
</dbReference>
<feature type="domain" description="EGF-like" evidence="14">
    <location>
        <begin position="1765"/>
        <end position="1803"/>
    </location>
</feature>
<keyword evidence="2" id="KW-0217">Developmental protein</keyword>
<dbReference type="SUPFAM" id="SSF49899">
    <property type="entry name" value="Concanavalin A-like lectins/glucanases"/>
    <property type="match status" value="6"/>
</dbReference>
<feature type="domain" description="Laminin G" evidence="13">
    <location>
        <begin position="1170"/>
        <end position="1364"/>
    </location>
</feature>
<evidence type="ECO:0000256" key="10">
    <source>
        <dbReference type="PROSITE-ProRule" id="PRU00076"/>
    </source>
</evidence>
<evidence type="ECO:0000256" key="5">
    <source>
        <dbReference type="ARBA" id="ARBA00022803"/>
    </source>
</evidence>
<feature type="domain" description="Laminin G" evidence="13">
    <location>
        <begin position="1407"/>
        <end position="1587"/>
    </location>
</feature>
<feature type="domain" description="EGF-like" evidence="14">
    <location>
        <begin position="2082"/>
        <end position="2119"/>
    </location>
</feature>
<evidence type="ECO:0000259" key="14">
    <source>
        <dbReference type="PROSITE" id="PS50026"/>
    </source>
</evidence>
<keyword evidence="12" id="KW-0472">Membrane</keyword>
<name>A0A6H5HG57_9HEMI</name>
<dbReference type="GO" id="GO:0042073">
    <property type="term" value="P:intraciliary transport"/>
    <property type="evidence" value="ECO:0007669"/>
    <property type="project" value="TreeGrafter"/>
</dbReference>
<dbReference type="PANTHER" id="PTHR15722">
    <property type="entry name" value="IFT140/172-RELATED"/>
    <property type="match status" value="1"/>
</dbReference>
<dbReference type="Gene3D" id="2.60.120.200">
    <property type="match status" value="6"/>
</dbReference>
<comment type="caution">
    <text evidence="10">Lacks conserved residue(s) required for the propagation of feature annotation.</text>
</comment>
<dbReference type="EMBL" id="CADCXU010030642">
    <property type="protein sequence ID" value="CAB0016998.1"/>
    <property type="molecule type" value="Genomic_DNA"/>
</dbReference>
<keyword evidence="4" id="KW-0677">Repeat</keyword>
<dbReference type="InterPro" id="IPR000742">
    <property type="entry name" value="EGF"/>
</dbReference>
<comment type="similarity">
    <text evidence="9">Belongs to the IFT172 family.</text>
</comment>
<evidence type="ECO:0000256" key="3">
    <source>
        <dbReference type="ARBA" id="ARBA00022574"/>
    </source>
</evidence>
<keyword evidence="5" id="KW-0802">TPR repeat</keyword>
<dbReference type="InterPro" id="IPR015943">
    <property type="entry name" value="WD40/YVTN_repeat-like_dom_sf"/>
</dbReference>
<dbReference type="FunFam" id="2.10.25.10:FF:000459">
    <property type="entry name" value="Axotactin, isoform B"/>
    <property type="match status" value="1"/>
</dbReference>
<dbReference type="SMART" id="SM00282">
    <property type="entry name" value="LamG"/>
    <property type="match status" value="6"/>
</dbReference>
<dbReference type="Pfam" id="PF24762">
    <property type="entry name" value="TPR_IF140-IFT172"/>
    <property type="match status" value="1"/>
</dbReference>
<dbReference type="InterPro" id="IPR001791">
    <property type="entry name" value="Laminin_G"/>
</dbReference>
<feature type="region of interest" description="Disordered" evidence="11">
    <location>
        <begin position="1135"/>
        <end position="1160"/>
    </location>
</feature>
<keyword evidence="12" id="KW-0812">Transmembrane</keyword>
<dbReference type="SUPFAM" id="SSF50978">
    <property type="entry name" value="WD40 repeat-like"/>
    <property type="match status" value="1"/>
</dbReference>
<dbReference type="PROSITE" id="PS50026">
    <property type="entry name" value="EGF_3"/>
    <property type="match status" value="3"/>
</dbReference>
<feature type="domain" description="Laminin G" evidence="13">
    <location>
        <begin position="1909"/>
        <end position="2081"/>
    </location>
</feature>
<dbReference type="InterPro" id="IPR013320">
    <property type="entry name" value="ConA-like_dom_sf"/>
</dbReference>
<dbReference type="InterPro" id="IPR011990">
    <property type="entry name" value="TPR-like_helical_dom_sf"/>
</dbReference>
<dbReference type="PANTHER" id="PTHR15722:SF2">
    <property type="entry name" value="INTRAFLAGELLAR TRANSPORT PROTEIN 172 HOMOLOG"/>
    <property type="match status" value="1"/>
</dbReference>
<evidence type="ECO:0000313" key="15">
    <source>
        <dbReference type="EMBL" id="CAB0016998.1"/>
    </source>
</evidence>
<evidence type="ECO:0000256" key="6">
    <source>
        <dbReference type="ARBA" id="ARBA00023069"/>
    </source>
</evidence>
<protein>
    <recommendedName>
        <fullName evidence="17">EGF-like domain-containing protein</fullName>
    </recommendedName>
</protein>
<keyword evidence="6" id="KW-0969">Cilium</keyword>
<feature type="domain" description="Laminin G" evidence="13">
    <location>
        <begin position="2383"/>
        <end position="2580"/>
    </location>
</feature>
<dbReference type="CDD" id="cd00054">
    <property type="entry name" value="EGF_CA"/>
    <property type="match status" value="2"/>
</dbReference>
<dbReference type="GO" id="GO:0030992">
    <property type="term" value="C:intraciliary transport particle B"/>
    <property type="evidence" value="ECO:0007669"/>
    <property type="project" value="TreeGrafter"/>
</dbReference>
<feature type="disulfide bond" evidence="10">
    <location>
        <begin position="2349"/>
        <end position="2366"/>
    </location>
</feature>
<keyword evidence="16" id="KW-1185">Reference proteome</keyword>
<dbReference type="PROSITE" id="PS50025">
    <property type="entry name" value="LAM_G_DOMAIN"/>
    <property type="match status" value="6"/>
</dbReference>
<feature type="domain" description="Laminin G" evidence="13">
    <location>
        <begin position="1597"/>
        <end position="1763"/>
    </location>
</feature>
<evidence type="ECO:0000256" key="7">
    <source>
        <dbReference type="ARBA" id="ARBA00023157"/>
    </source>
</evidence>
<dbReference type="GO" id="GO:0036064">
    <property type="term" value="C:ciliary basal body"/>
    <property type="evidence" value="ECO:0007669"/>
    <property type="project" value="TreeGrafter"/>
</dbReference>
<dbReference type="SMART" id="SM00181">
    <property type="entry name" value="EGF"/>
    <property type="match status" value="3"/>
</dbReference>
<dbReference type="InterPro" id="IPR036322">
    <property type="entry name" value="WD40_repeat_dom_sf"/>
</dbReference>
<feature type="domain" description="EGF-like" evidence="14">
    <location>
        <begin position="2341"/>
        <end position="2379"/>
    </location>
</feature>
<dbReference type="CDD" id="cd00110">
    <property type="entry name" value="LamG"/>
    <property type="match status" value="3"/>
</dbReference>
<dbReference type="InterPro" id="IPR001680">
    <property type="entry name" value="WD40_rpt"/>
</dbReference>
<keyword evidence="7 10" id="KW-1015">Disulfide bond</keyword>
<sequence>MIEYLAYISVGFFIVNVIIIVLMGVLLLGVYVYLKYDTWLEQLDDYMPGREPCPLSEEDRKFFEELERGITPNVKYKCPKCAIRKAQGDKKVICSKFPQQSPVTCLIWLSEGPIIFGQVDGKVRAAHTASNKTQTLYTANSYVVALASNVRGTGFVSGHADGSIIRYYVVEDNAMEKQCRVVVHPTPPYCLAWPAGGFLMAAGCDRRVIFYDTDGHPYKQFDYPNEKEFTTAACSPSGQAVVVGSFNRIRTYTWAPRKMTWDEMPPKEIENLYSVTALAWKRDGSRVACGSYCGSVELFESVIRRTVWKNKFELTYVGASQVLVKPLNDNSRGVILKSKFGFEIDDVRILGNDRYLIARTPETLLLGGDGMHCPEVWARMAILNKQLKTAEAVYLEQNQLETALEMYKTLHKWDDALVLAETNGYPKLAELRDEYVNWLMRTGQQEKAGQIKYEMGDPLEAVDLYLSGGLPAAAARYSQNRPSLKFENQYGKSRGVVSAVSRAGTVRRLVISQPSLLQNQGLIRKITTALTNAELFLQAGQVYEAAGDNESAMAYYRKANAYSTALQLARYSSPKLITVLEEEWGDYLVETKQLDSAINHYIEAGKTLKALDAAIGARQWKKAVQIVQVVEDLDLVRAYYAQLCQHFASVRDFAVAEKLYVRAEMPEQAIKMYFDAGEWEKAFKFATEHLDGDTVVEVFTKKADESERNGKYRDAETLYVLSGNVDSAIAMYKNLRQHDQVARQYGGDTAGRHVIYAWAKNLGGDSAVKLLKRYDLLEGCIEYACDSNQFELAFDLVKLGKKEKLPDIHHKYALHLEAKDDLKSAEQHFMQSGKPKDAVMMAKTCRNEATQYGRSTLHEGRLDQGSSGYAHRQRGLEEGYENRQRNRAEVSTSITSGHIISIVFRTATLDFLSCSYETYVESRYKESLRSQGRADQLADVDIISALDLLCEQGQWNKALDMSRSHGSNVFNKYVAIYAAHLIKVVGHNTDAFLFLNHCLDIIEAMEEGGDVAVDHSDLLSTDFPQQIPLPEQPYLQPDEVEAVKEWVLSVSMDRSVDMNLAVDDRGVYPASLTGLSGSPAPPCLVTGFPVLQRRVRKMQRCCSARTVYQLDSKMVLQSNDTDTLPPYLLPSNASTEAERDSWVPTTTSRPPVPHSERGKELTFPETGFQTVFMMAQSNAFIQLDGVRIPTFQLRMSREISFKFRTRLPHGLLVYHSIKNRPEGLNPYALYVIVEKGQLKVVHVFGKHSTSVIVGEGLNRDRWHSVTVTIDVKESKLRAKVDDQRHEVKIQGMTRRNYGVTTDLTSVVLVGGLSPEEKLHGVKYIIESFVGCIKDMSLSAGRSVNDLEPIKPLIATKHDNVLEGCIDKCRTRENLCFVGSMCINHYNHLSCDCFGTYYEGEQCDIYTATILTLRGSSFVSYRVYDWKDRVHSSANRISLHFKTHFDDSALFYASGESPNHHHIAVSLVNATIAVDADLGGGNVVTRVGEEITDNQWHNLTILHRNNSVAVYLDGNRTELDLPGSHRHLYIDPEIYIGGGPELHSKKGLFSTNNFVGSLKYVFYNDVSILYELNKTNHKVHYIGVLEPLFLEEDVNVIPMTFPFPSSHFVWRVDNRDNLTMEFDFKSSRNIAVLAASTVNNGLGSWVLRAVNDELRFELTPDLSKNATHLIAMKYEPKGVWHTVELMYARGEASIAVDYRHRQRARITSRVQLGEKIVIGSTYAGKSNIGLVGCLREVTINDLAIEPRFIVKSNISFGQISLDNCELVDPCKRPNACEHNGKCSVKDDRLTCDCKDTGYIGKNCHFAKFRKTCEELALLGYTKPDVYLIDIDGNGRFPPGPQNRTCVNTDQSCNCDISDAKWLSDEGHYISPNSLGITQMVFLQQSDLQEDAQGRITLGPLECVETNTQKYVVTFTTSQSYIEVPGWRKGDIAFSFRTTGEKAILLYQPPIRPHHPSFMVALTDDFQLTFNFTLNTGKSRELEIKSQRKLNSGEWQKIWIDYNEHHVRFMINTDYQMVDLLPEEEFGPFEGSMFIGGATEELLEERSVRQGLIGCFRGLVVNGEILDIYSYMSVHLLEIIKDCKPSCDPNPCKNGARCKELWSTFECVCENRWAYIGTYCETNINENGITLVVRDSFIQKNFLIGDSFNDTDKDMFKRLLNETILVNIRTYDNNSLVIHANDHLNNFVQLFILNESNVVFAFNSGDKIYNVTVEYPDLNSGKSVQIAIVRNDEDTELHVNDKMNRVYAPVNLLTNYSDKPWINPINEVLAPPRPPAPPTEYFQVSLGGYNNLLHGPDKEPLMGYVGCLRGLKIGATVVNLTDYIETDNSTDDSPTFGIKNGCKMKCDENPCKNQGICIEDFHKGEASCDCEFTSYEGESCNEEKGADFGGESGLLRRFEVQPDGTVFSIKLQLAFSSSDSRERDMLLALLQTSHKHSYYLLIGLTAEGHLRFIEDRKGGAIGTTINDRSFLNGARHSIYYRRINDSATLLIDRVEVSLGPITVLSLNEEPVKHGSEMQIGGLNTTDPRFAAYTSYSGCLSNVLVDVNDQEIKPLEEYFVYTKTKTGISISVKNSHGIRSAQCSFFRSHQQTEAGAGSQFELSRVLFIIAVSIFCTVVISTLYHVYRTHRAYKRRKEEAAMRWSASITYQEAPPITISPPPPPPPVVPKAVRSKSVCETNLYVGENGRPVQYQESPLRPAIKLTRSKSVSKLVSGEEAIVKNTPSLGELGKTVVPDVLTTDTYTIDEDHDGELEEEQEMARQLTATSRPLSADFVQVHNSIRDIFDEQIREVEQNNTANEIEVKRTVRNKIRKTRGRISKFYFSRCPDGENYIAGNFPTTDTTELKNGTRLRNRQKQSKVQNENCLQHPTTKFRTKFRIFMVGRYGHLSTSNHDGADNLAKVLSRLTIVELLNPQPLSRPNQCGPPVVPGLVAHSWPAVPGRETLSQLCQIVRHSAGSVCQIVRHSAGLLCQVVRYLTNQRRGRLGQTRPPTAQTGGRKDSIVESFRPALISCVVWQLLVELFVCMAFKRSRTSYAPTCFRMTRKLNARFDNKVHDVHLKFALYNTDIAPDKSSVGWQKRLTRFFQLFRKSKKLPRALTTITRVLLGHGFTPHFRVLMRKANDDICPHCKPSSLTMDVYHILQECRKTMPRINSAISPFTNIIDFLKANLKQPQQLKKIHDILNDLEALASEPVEPPPLVPMSGGKATTSVQDQPESDPQSSSSSKQSDNQSLTPAGPAILTMDKKSLSQETDDGLLPSGPKDFPELATRTVTQGTTTEVTNWEPQERLNPQPPTGASKELRHSGALAGPLSQNVGHSANQRRDLHSGTRRFQSATPLRDTQPPWREDYFEETAIDRMDPGLSDDPTPVDESTNRDDKSAKNKEISEYKQKIKKLEARLKRMSSRMAIMSEQWKNLMTHEEMVIRKIRRNNSSFSQLL</sequence>
<feature type="compositionally biased region" description="Low complexity" evidence="11">
    <location>
        <begin position="3266"/>
        <end position="3278"/>
    </location>
</feature>
<evidence type="ECO:0000256" key="1">
    <source>
        <dbReference type="ARBA" id="ARBA00004138"/>
    </source>
</evidence>
<dbReference type="Gene3D" id="2.130.10.10">
    <property type="entry name" value="YVTN repeat-like/Quinoprotein amine dehydrogenase"/>
    <property type="match status" value="1"/>
</dbReference>
<dbReference type="SMART" id="SM00320">
    <property type="entry name" value="WD40"/>
    <property type="match status" value="4"/>
</dbReference>